<comment type="caution">
    <text evidence="2">The sequence shown here is derived from an EMBL/GenBank/DDBJ whole genome shotgun (WGS) entry which is preliminary data.</text>
</comment>
<protein>
    <recommendedName>
        <fullName evidence="4">DUF4367 domain-containing protein</fullName>
    </recommendedName>
</protein>
<evidence type="ECO:0000313" key="2">
    <source>
        <dbReference type="EMBL" id="NEZ54694.1"/>
    </source>
</evidence>
<reference evidence="2 3" key="1">
    <citation type="journal article" date="2020" name="Microb. Ecol.">
        <title>Ecogenomics of the Marine Benthic Filamentous Cyanobacterium Adonisia.</title>
        <authorList>
            <person name="Walter J.M."/>
            <person name="Coutinho F.H."/>
            <person name="Leomil L."/>
            <person name="Hargreaves P.I."/>
            <person name="Campeao M.E."/>
            <person name="Vieira V.V."/>
            <person name="Silva B.S."/>
            <person name="Fistarol G.O."/>
            <person name="Salomon P.S."/>
            <person name="Sawabe T."/>
            <person name="Mino S."/>
            <person name="Hosokawa M."/>
            <person name="Miyashita H."/>
            <person name="Maruyama F."/>
            <person name="van Verk M.C."/>
            <person name="Dutilh B.E."/>
            <person name="Thompson C.C."/>
            <person name="Thompson F.L."/>
        </authorList>
    </citation>
    <scope>NUCLEOTIDE SEQUENCE [LARGE SCALE GENOMIC DNA]</scope>
    <source>
        <strain evidence="2 3">CCMR0081</strain>
    </source>
</reference>
<organism evidence="2 3">
    <name type="scientific">Adonisia turfae CCMR0081</name>
    <dbReference type="NCBI Taxonomy" id="2292702"/>
    <lineage>
        <taxon>Bacteria</taxon>
        <taxon>Bacillati</taxon>
        <taxon>Cyanobacteriota</taxon>
        <taxon>Adonisia</taxon>
        <taxon>Adonisia turfae</taxon>
    </lineage>
</organism>
<keyword evidence="3" id="KW-1185">Reference proteome</keyword>
<evidence type="ECO:0000313" key="3">
    <source>
        <dbReference type="Proteomes" id="UP000481033"/>
    </source>
</evidence>
<evidence type="ECO:0008006" key="4">
    <source>
        <dbReference type="Google" id="ProtNLM"/>
    </source>
</evidence>
<dbReference type="AlphaFoldDB" id="A0A6M0REN5"/>
<feature type="signal peptide" evidence="1">
    <location>
        <begin position="1"/>
        <end position="29"/>
    </location>
</feature>
<name>A0A6M0REN5_9CYAN</name>
<evidence type="ECO:0000256" key="1">
    <source>
        <dbReference type="SAM" id="SignalP"/>
    </source>
</evidence>
<accession>A0A6M0REN5</accession>
<dbReference type="Proteomes" id="UP000481033">
    <property type="component" value="Unassembled WGS sequence"/>
</dbReference>
<keyword evidence="1" id="KW-0732">Signal</keyword>
<sequence length="160" mass="17637">MKPIRPIKFLSFLLISAAIVVMQLSPVHAFETPPGLENAYQQVLSNWTTPLLPAEIPFEFTGFETSSSASHYLITIDINEFQTVTISAGEGSKRIDTLSSETVQQIALNNQVVGYFLPAGETDEEPPELSFLIEEVNYYVGGWVAPEDLIAIANSMIDNQ</sequence>
<proteinExistence type="predicted"/>
<dbReference type="EMBL" id="QXHD01000003">
    <property type="protein sequence ID" value="NEZ54694.1"/>
    <property type="molecule type" value="Genomic_DNA"/>
</dbReference>
<gene>
    <name evidence="2" type="ORF">DXZ20_03095</name>
</gene>
<feature type="chain" id="PRO_5027045743" description="DUF4367 domain-containing protein" evidence="1">
    <location>
        <begin position="30"/>
        <end position="160"/>
    </location>
</feature>